<dbReference type="SMART" id="SM00479">
    <property type="entry name" value="EXOIII"/>
    <property type="match status" value="1"/>
</dbReference>
<evidence type="ECO:0000256" key="2">
    <source>
        <dbReference type="ARBA" id="ARBA00022801"/>
    </source>
</evidence>
<dbReference type="InterPro" id="IPR047021">
    <property type="entry name" value="REXO1/3/4-like"/>
</dbReference>
<dbReference type="Proteomes" id="UP000029121">
    <property type="component" value="Unassembled WGS sequence"/>
</dbReference>
<keyword evidence="1" id="KW-0540">Nuclease</keyword>
<gene>
    <name evidence="5" type="ORF">CARUB_v10018767mg</name>
</gene>
<evidence type="ECO:0000259" key="4">
    <source>
        <dbReference type="SMART" id="SM00479"/>
    </source>
</evidence>
<dbReference type="GO" id="GO:0004527">
    <property type="term" value="F:exonuclease activity"/>
    <property type="evidence" value="ECO:0007669"/>
    <property type="project" value="UniProtKB-KW"/>
</dbReference>
<dbReference type="Gene3D" id="3.30.420.10">
    <property type="entry name" value="Ribonuclease H-like superfamily/Ribonuclease H"/>
    <property type="match status" value="1"/>
</dbReference>
<feature type="domain" description="Exonuclease" evidence="4">
    <location>
        <begin position="65"/>
        <end position="213"/>
    </location>
</feature>
<dbReference type="GO" id="GO:0003676">
    <property type="term" value="F:nucleic acid binding"/>
    <property type="evidence" value="ECO:0007669"/>
    <property type="project" value="InterPro"/>
</dbReference>
<protein>
    <recommendedName>
        <fullName evidence="4">Exonuclease domain-containing protein</fullName>
    </recommendedName>
</protein>
<evidence type="ECO:0000256" key="1">
    <source>
        <dbReference type="ARBA" id="ARBA00022722"/>
    </source>
</evidence>
<keyword evidence="6" id="KW-1185">Reference proteome</keyword>
<sequence length="320" mass="36167">MNRQANRLMIEKFKQEPPVNDTPEQKVVRLTVEHPQYRQDYSFYSYSKDWLVSDAGMKTSMISNQMVAVDCEMVLCEDGTEGVVRVGAVDRNLKVILDEFVKPHKPVIDYRTAITGVTAEDIKKATLSLVDIQAKLSPFLSTGTILIDHPIVIDTSLVFKFPNARKFRRPSLNTLCMAMLGYEVQKTGVSHHCVHDAAAAMKLVLALMEKRIDTTVILTREEDEKSRFFLHRIPTYLPSTELEQVLSREFRSKEFKIEVKPAKVQGGNYCAVVVFGSSKEANQAFANINGCQERDSSGLPQKLISGSRACFYVRKMGQDY</sequence>
<evidence type="ECO:0000313" key="6">
    <source>
        <dbReference type="Proteomes" id="UP000029121"/>
    </source>
</evidence>
<evidence type="ECO:0000256" key="3">
    <source>
        <dbReference type="ARBA" id="ARBA00022839"/>
    </source>
</evidence>
<dbReference type="AlphaFoldDB" id="R0H7Z5"/>
<dbReference type="InterPro" id="IPR036397">
    <property type="entry name" value="RNaseH_sf"/>
</dbReference>
<dbReference type="EMBL" id="KB870809">
    <property type="protein sequence ID" value="EOA25434.1"/>
    <property type="molecule type" value="Genomic_DNA"/>
</dbReference>
<keyword evidence="3" id="KW-0269">Exonuclease</keyword>
<dbReference type="InterPro" id="IPR013520">
    <property type="entry name" value="Ribonucl_H"/>
</dbReference>
<dbReference type="STRING" id="81985.R0H7Z5"/>
<dbReference type="SUPFAM" id="SSF53098">
    <property type="entry name" value="Ribonuclease H-like"/>
    <property type="match status" value="1"/>
</dbReference>
<dbReference type="CDD" id="cd06145">
    <property type="entry name" value="REX1_like"/>
    <property type="match status" value="1"/>
</dbReference>
<dbReference type="InterPro" id="IPR012337">
    <property type="entry name" value="RNaseH-like_sf"/>
</dbReference>
<dbReference type="PANTHER" id="PTHR12801:SF145">
    <property type="entry name" value="SMALL RNA DEGRADING NUCLEASE 1-RELATED"/>
    <property type="match status" value="1"/>
</dbReference>
<name>R0H7Z5_9BRAS</name>
<evidence type="ECO:0000313" key="5">
    <source>
        <dbReference type="EMBL" id="EOA25434.1"/>
    </source>
</evidence>
<dbReference type="eggNOG" id="KOG2248">
    <property type="taxonomic scope" value="Eukaryota"/>
</dbReference>
<dbReference type="PANTHER" id="PTHR12801">
    <property type="entry name" value="RNA EXONUCLEASE REXO1 / RECO3 FAMILY MEMBER-RELATED"/>
    <property type="match status" value="1"/>
</dbReference>
<keyword evidence="2" id="KW-0378">Hydrolase</keyword>
<accession>R0H7Z5</accession>
<proteinExistence type="predicted"/>
<organism evidence="5 6">
    <name type="scientific">Capsella rubella</name>
    <dbReference type="NCBI Taxonomy" id="81985"/>
    <lineage>
        <taxon>Eukaryota</taxon>
        <taxon>Viridiplantae</taxon>
        <taxon>Streptophyta</taxon>
        <taxon>Embryophyta</taxon>
        <taxon>Tracheophyta</taxon>
        <taxon>Spermatophyta</taxon>
        <taxon>Magnoliopsida</taxon>
        <taxon>eudicotyledons</taxon>
        <taxon>Gunneridae</taxon>
        <taxon>Pentapetalae</taxon>
        <taxon>rosids</taxon>
        <taxon>malvids</taxon>
        <taxon>Brassicales</taxon>
        <taxon>Brassicaceae</taxon>
        <taxon>Camelineae</taxon>
        <taxon>Capsella</taxon>
    </lineage>
</organism>
<reference evidence="6" key="1">
    <citation type="journal article" date="2013" name="Nat. Genet.">
        <title>The Capsella rubella genome and the genomic consequences of rapid mating system evolution.</title>
        <authorList>
            <person name="Slotte T."/>
            <person name="Hazzouri K.M."/>
            <person name="Agren J.A."/>
            <person name="Koenig D."/>
            <person name="Maumus F."/>
            <person name="Guo Y.L."/>
            <person name="Steige K."/>
            <person name="Platts A.E."/>
            <person name="Escobar J.S."/>
            <person name="Newman L.K."/>
            <person name="Wang W."/>
            <person name="Mandakova T."/>
            <person name="Vello E."/>
            <person name="Smith L.M."/>
            <person name="Henz S.R."/>
            <person name="Steffen J."/>
            <person name="Takuno S."/>
            <person name="Brandvain Y."/>
            <person name="Coop G."/>
            <person name="Andolfatto P."/>
            <person name="Hu T.T."/>
            <person name="Blanchette M."/>
            <person name="Clark R.M."/>
            <person name="Quesneville H."/>
            <person name="Nordborg M."/>
            <person name="Gaut B.S."/>
            <person name="Lysak M.A."/>
            <person name="Jenkins J."/>
            <person name="Grimwood J."/>
            <person name="Chapman J."/>
            <person name="Prochnik S."/>
            <person name="Shu S."/>
            <person name="Rokhsar D."/>
            <person name="Schmutz J."/>
            <person name="Weigel D."/>
            <person name="Wright S.I."/>
        </authorList>
    </citation>
    <scope>NUCLEOTIDE SEQUENCE [LARGE SCALE GENOMIC DNA]</scope>
    <source>
        <strain evidence="6">cv. Monte Gargano</strain>
    </source>
</reference>
<dbReference type="InterPro" id="IPR034922">
    <property type="entry name" value="REX1-like_exo"/>
</dbReference>
<dbReference type="GO" id="GO:0005634">
    <property type="term" value="C:nucleus"/>
    <property type="evidence" value="ECO:0007669"/>
    <property type="project" value="TreeGrafter"/>
</dbReference>